<gene>
    <name evidence="1" type="ORF">CC86DRAFT_280079</name>
</gene>
<protein>
    <recommendedName>
        <fullName evidence="3">SnoaL-like domain-containing protein</fullName>
    </recommendedName>
</protein>
<accession>A0A6A7AGN6</accession>
<keyword evidence="2" id="KW-1185">Reference proteome</keyword>
<dbReference type="EMBL" id="MU006217">
    <property type="protein sequence ID" value="KAF2832396.1"/>
    <property type="molecule type" value="Genomic_DNA"/>
</dbReference>
<organism evidence="1 2">
    <name type="scientific">Ophiobolus disseminans</name>
    <dbReference type="NCBI Taxonomy" id="1469910"/>
    <lineage>
        <taxon>Eukaryota</taxon>
        <taxon>Fungi</taxon>
        <taxon>Dikarya</taxon>
        <taxon>Ascomycota</taxon>
        <taxon>Pezizomycotina</taxon>
        <taxon>Dothideomycetes</taxon>
        <taxon>Pleosporomycetidae</taxon>
        <taxon>Pleosporales</taxon>
        <taxon>Pleosporineae</taxon>
        <taxon>Phaeosphaeriaceae</taxon>
        <taxon>Ophiobolus</taxon>
    </lineage>
</organism>
<evidence type="ECO:0008006" key="3">
    <source>
        <dbReference type="Google" id="ProtNLM"/>
    </source>
</evidence>
<reference evidence="1" key="1">
    <citation type="journal article" date="2020" name="Stud. Mycol.">
        <title>101 Dothideomycetes genomes: a test case for predicting lifestyles and emergence of pathogens.</title>
        <authorList>
            <person name="Haridas S."/>
            <person name="Albert R."/>
            <person name="Binder M."/>
            <person name="Bloem J."/>
            <person name="Labutti K."/>
            <person name="Salamov A."/>
            <person name="Andreopoulos B."/>
            <person name="Baker S."/>
            <person name="Barry K."/>
            <person name="Bills G."/>
            <person name="Bluhm B."/>
            <person name="Cannon C."/>
            <person name="Castanera R."/>
            <person name="Culley D."/>
            <person name="Daum C."/>
            <person name="Ezra D."/>
            <person name="Gonzalez J."/>
            <person name="Henrissat B."/>
            <person name="Kuo A."/>
            <person name="Liang C."/>
            <person name="Lipzen A."/>
            <person name="Lutzoni F."/>
            <person name="Magnuson J."/>
            <person name="Mondo S."/>
            <person name="Nolan M."/>
            <person name="Ohm R."/>
            <person name="Pangilinan J."/>
            <person name="Park H.-J."/>
            <person name="Ramirez L."/>
            <person name="Alfaro M."/>
            <person name="Sun H."/>
            <person name="Tritt A."/>
            <person name="Yoshinaga Y."/>
            <person name="Zwiers L.-H."/>
            <person name="Turgeon B."/>
            <person name="Goodwin S."/>
            <person name="Spatafora J."/>
            <person name="Crous P."/>
            <person name="Grigoriev I."/>
        </authorList>
    </citation>
    <scope>NUCLEOTIDE SEQUENCE</scope>
    <source>
        <strain evidence="1">CBS 113818</strain>
    </source>
</reference>
<evidence type="ECO:0000313" key="2">
    <source>
        <dbReference type="Proteomes" id="UP000799424"/>
    </source>
</evidence>
<dbReference type="Proteomes" id="UP000799424">
    <property type="component" value="Unassembled WGS sequence"/>
</dbReference>
<proteinExistence type="predicted"/>
<sequence length="142" mass="15980">MSATKQSLGQWIETLNDTLFIQPNDELALKAINEDVDSSLITKHLLTSHHRINDNTYTYDQFKPGVQYARSTTTSTQDVFDIILEWENPEKGGGVVAVLSKWTIKDKASGEETKKTNVIVWEVKVVDGKRKLVGQTEVETVD</sequence>
<name>A0A6A7AGN6_9PLEO</name>
<dbReference type="AlphaFoldDB" id="A0A6A7AGN6"/>
<dbReference type="OrthoDB" id="4886853at2759"/>
<evidence type="ECO:0000313" key="1">
    <source>
        <dbReference type="EMBL" id="KAF2832396.1"/>
    </source>
</evidence>